<evidence type="ECO:0000256" key="1">
    <source>
        <dbReference type="ARBA" id="ARBA00009353"/>
    </source>
</evidence>
<sequence>MGHILAAGVSGFLGQPLLAQLRTAGHQVTHLVRRPAGTDDEITWDPATGHLPEQALDGVTAVVNLAGAGVGDKRWTAQRRQLLITSRVTSTTLLARALAHTGRPEVPLINASAVGYYGDRGEEQISTADPAGDSFLARVCAAWEAATAPAKEAGHRVVHLRTGIVLDPGGGALAQMTLPLRLGIAGPIAGGMQWWPWITREDWVRAVVHLVTSEVDGPVHLSAPHPRRNAAVMKALARAAHRPGIMPIPLFAVQIVAGQFAGELAISQRITPDHLLADGFEFRWPELEPAAEHLLGSR</sequence>
<dbReference type="PANTHER" id="PTHR11092">
    <property type="entry name" value="SUGAR NUCLEOTIDE EPIMERASE RELATED"/>
    <property type="match status" value="1"/>
</dbReference>
<evidence type="ECO:0000313" key="4">
    <source>
        <dbReference type="EMBL" id="HIZ36458.1"/>
    </source>
</evidence>
<name>A0A9D2J4N4_9MICO</name>
<dbReference type="SUPFAM" id="SSF51735">
    <property type="entry name" value="NAD(P)-binding Rossmann-fold domains"/>
    <property type="match status" value="1"/>
</dbReference>
<dbReference type="NCBIfam" id="TIGR01777">
    <property type="entry name" value="yfcH"/>
    <property type="match status" value="1"/>
</dbReference>
<dbReference type="InterPro" id="IPR013549">
    <property type="entry name" value="DUF1731"/>
</dbReference>
<gene>
    <name evidence="4" type="ORF">H9815_11820</name>
</gene>
<evidence type="ECO:0000313" key="5">
    <source>
        <dbReference type="Proteomes" id="UP000824037"/>
    </source>
</evidence>
<dbReference type="EMBL" id="DXBY01000202">
    <property type="protein sequence ID" value="HIZ36458.1"/>
    <property type="molecule type" value="Genomic_DNA"/>
</dbReference>
<evidence type="ECO:0000259" key="3">
    <source>
        <dbReference type="Pfam" id="PF08338"/>
    </source>
</evidence>
<evidence type="ECO:0000259" key="2">
    <source>
        <dbReference type="Pfam" id="PF01370"/>
    </source>
</evidence>
<dbReference type="Proteomes" id="UP000824037">
    <property type="component" value="Unassembled WGS sequence"/>
</dbReference>
<dbReference type="AlphaFoldDB" id="A0A9D2J4N4"/>
<protein>
    <submittedName>
        <fullName evidence="4">TIGR01777 family oxidoreductase</fullName>
    </submittedName>
</protein>
<reference evidence="4" key="2">
    <citation type="submission" date="2021-04" db="EMBL/GenBank/DDBJ databases">
        <authorList>
            <person name="Gilroy R."/>
        </authorList>
    </citation>
    <scope>NUCLEOTIDE SEQUENCE</scope>
    <source>
        <strain evidence="4">ChiGjej4B4-7305</strain>
    </source>
</reference>
<comment type="similarity">
    <text evidence="1">Belongs to the NAD(P)-dependent epimerase/dehydratase family. SDR39U1 subfamily.</text>
</comment>
<proteinExistence type="inferred from homology"/>
<organism evidence="4 5">
    <name type="scientific">Candidatus Ruania gallistercoris</name>
    <dbReference type="NCBI Taxonomy" id="2838746"/>
    <lineage>
        <taxon>Bacteria</taxon>
        <taxon>Bacillati</taxon>
        <taxon>Actinomycetota</taxon>
        <taxon>Actinomycetes</taxon>
        <taxon>Micrococcales</taxon>
        <taxon>Ruaniaceae</taxon>
        <taxon>Ruania</taxon>
    </lineage>
</organism>
<dbReference type="InterPro" id="IPR036291">
    <property type="entry name" value="NAD(P)-bd_dom_sf"/>
</dbReference>
<accession>A0A9D2J4N4</accession>
<dbReference type="Gene3D" id="3.40.50.720">
    <property type="entry name" value="NAD(P)-binding Rossmann-like Domain"/>
    <property type="match status" value="1"/>
</dbReference>
<reference evidence="4" key="1">
    <citation type="journal article" date="2021" name="PeerJ">
        <title>Extensive microbial diversity within the chicken gut microbiome revealed by metagenomics and culture.</title>
        <authorList>
            <person name="Gilroy R."/>
            <person name="Ravi A."/>
            <person name="Getino M."/>
            <person name="Pursley I."/>
            <person name="Horton D.L."/>
            <person name="Alikhan N.F."/>
            <person name="Baker D."/>
            <person name="Gharbi K."/>
            <person name="Hall N."/>
            <person name="Watson M."/>
            <person name="Adriaenssens E.M."/>
            <person name="Foster-Nyarko E."/>
            <person name="Jarju S."/>
            <person name="Secka A."/>
            <person name="Antonio M."/>
            <person name="Oren A."/>
            <person name="Chaudhuri R.R."/>
            <person name="La Ragione R."/>
            <person name="Hildebrand F."/>
            <person name="Pallen M.J."/>
        </authorList>
    </citation>
    <scope>NUCLEOTIDE SEQUENCE</scope>
    <source>
        <strain evidence="4">ChiGjej4B4-7305</strain>
    </source>
</reference>
<dbReference type="Pfam" id="PF01370">
    <property type="entry name" value="Epimerase"/>
    <property type="match status" value="1"/>
</dbReference>
<comment type="caution">
    <text evidence="4">The sequence shown here is derived from an EMBL/GenBank/DDBJ whole genome shotgun (WGS) entry which is preliminary data.</text>
</comment>
<dbReference type="InterPro" id="IPR001509">
    <property type="entry name" value="Epimerase_deHydtase"/>
</dbReference>
<feature type="domain" description="DUF1731" evidence="3">
    <location>
        <begin position="248"/>
        <end position="294"/>
    </location>
</feature>
<dbReference type="InterPro" id="IPR010099">
    <property type="entry name" value="SDR39U1"/>
</dbReference>
<feature type="domain" description="NAD-dependent epimerase/dehydratase" evidence="2">
    <location>
        <begin position="4"/>
        <end position="215"/>
    </location>
</feature>
<dbReference type="Pfam" id="PF08338">
    <property type="entry name" value="DUF1731"/>
    <property type="match status" value="1"/>
</dbReference>
<dbReference type="PANTHER" id="PTHR11092:SF0">
    <property type="entry name" value="EPIMERASE FAMILY PROTEIN SDR39U1"/>
    <property type="match status" value="1"/>
</dbReference>